<feature type="coiled-coil region" evidence="5">
    <location>
        <begin position="241"/>
        <end position="314"/>
    </location>
</feature>
<dbReference type="InterPro" id="IPR003191">
    <property type="entry name" value="Guanylate-bd/ATL_C"/>
</dbReference>
<dbReference type="Proteomes" id="UP000034805">
    <property type="component" value="Unassembled WGS sequence"/>
</dbReference>
<evidence type="ECO:0000256" key="3">
    <source>
        <dbReference type="ARBA" id="ARBA00023134"/>
    </source>
</evidence>
<organism evidence="7 8">
    <name type="scientific">Scleropages formosus</name>
    <name type="common">Asian bonytongue</name>
    <name type="synonym">Osteoglossum formosum</name>
    <dbReference type="NCBI Taxonomy" id="113540"/>
    <lineage>
        <taxon>Eukaryota</taxon>
        <taxon>Metazoa</taxon>
        <taxon>Chordata</taxon>
        <taxon>Craniata</taxon>
        <taxon>Vertebrata</taxon>
        <taxon>Euteleostomi</taxon>
        <taxon>Actinopterygii</taxon>
        <taxon>Neopterygii</taxon>
        <taxon>Teleostei</taxon>
        <taxon>Osteoglossocephala</taxon>
        <taxon>Osteoglossomorpha</taxon>
        <taxon>Osteoglossiformes</taxon>
        <taxon>Osteoglossidae</taxon>
        <taxon>Scleropages</taxon>
    </lineage>
</organism>
<dbReference type="Pfam" id="PF02841">
    <property type="entry name" value="GBP_C"/>
    <property type="match status" value="1"/>
</dbReference>
<gene>
    <name evidence="7" type="ORF">Z043_101377</name>
</gene>
<dbReference type="InterPro" id="IPR030386">
    <property type="entry name" value="G_GB1_RHD3_dom"/>
</dbReference>
<accession>A0A0P7VA22</accession>
<feature type="domain" description="GB1/RHD3-type G" evidence="6">
    <location>
        <begin position="37"/>
        <end position="141"/>
    </location>
</feature>
<name>A0A0P7VA22_SCLFO</name>
<protein>
    <submittedName>
        <fullName evidence="7">Interferon-induced guanylate-binding protein 1-like</fullName>
    </submittedName>
</protein>
<keyword evidence="2" id="KW-0378">Hydrolase</keyword>
<evidence type="ECO:0000256" key="1">
    <source>
        <dbReference type="ARBA" id="ARBA00022741"/>
    </source>
</evidence>
<dbReference type="AlphaFoldDB" id="A0A0P7VA22"/>
<dbReference type="SUPFAM" id="SSF48340">
    <property type="entry name" value="Interferon-induced guanylate-binding protein 1 (GBP1), C-terminal domain"/>
    <property type="match status" value="1"/>
</dbReference>
<dbReference type="InterPro" id="IPR027417">
    <property type="entry name" value="P-loop_NTPase"/>
</dbReference>
<keyword evidence="5" id="KW-0175">Coiled coil</keyword>
<proteinExistence type="inferred from homology"/>
<dbReference type="Gene3D" id="3.40.50.300">
    <property type="entry name" value="P-loop containing nucleotide triphosphate hydrolases"/>
    <property type="match status" value="1"/>
</dbReference>
<dbReference type="InterPro" id="IPR015894">
    <property type="entry name" value="Guanylate-bd_N"/>
</dbReference>
<dbReference type="CDD" id="cd01851">
    <property type="entry name" value="GBP"/>
    <property type="match status" value="1"/>
</dbReference>
<evidence type="ECO:0000313" key="8">
    <source>
        <dbReference type="Proteomes" id="UP000034805"/>
    </source>
</evidence>
<evidence type="ECO:0000259" key="6">
    <source>
        <dbReference type="PROSITE" id="PS51715"/>
    </source>
</evidence>
<dbReference type="EMBL" id="JARO02000297">
    <property type="protein sequence ID" value="KPP79076.1"/>
    <property type="molecule type" value="Genomic_DNA"/>
</dbReference>
<comment type="similarity">
    <text evidence="4">Belongs to the TRAFAC class dynamin-like GTPase superfamily. GB1/RHD3 GTPase family.</text>
</comment>
<comment type="caution">
    <text evidence="7">The sequence shown here is derived from an EMBL/GenBank/DDBJ whole genome shotgun (WGS) entry which is preliminary data.</text>
</comment>
<evidence type="ECO:0000256" key="4">
    <source>
        <dbReference type="PROSITE-ProRule" id="PRU01052"/>
    </source>
</evidence>
<dbReference type="Pfam" id="PF02263">
    <property type="entry name" value="GBP"/>
    <property type="match status" value="1"/>
</dbReference>
<dbReference type="GO" id="GO:0003924">
    <property type="term" value="F:GTPase activity"/>
    <property type="evidence" value="ECO:0007669"/>
    <property type="project" value="InterPro"/>
</dbReference>
<dbReference type="PANTHER" id="PTHR10751">
    <property type="entry name" value="GUANYLATE BINDING PROTEIN"/>
    <property type="match status" value="1"/>
</dbReference>
<evidence type="ECO:0000313" key="7">
    <source>
        <dbReference type="EMBL" id="KPP79076.1"/>
    </source>
</evidence>
<keyword evidence="3" id="KW-0342">GTP-binding</keyword>
<evidence type="ECO:0000256" key="5">
    <source>
        <dbReference type="SAM" id="Coils"/>
    </source>
</evidence>
<dbReference type="GO" id="GO:0005525">
    <property type="term" value="F:GTP binding"/>
    <property type="evidence" value="ECO:0007669"/>
    <property type="project" value="UniProtKB-KW"/>
</dbReference>
<keyword evidence="1" id="KW-0547">Nucleotide-binding</keyword>
<dbReference type="SUPFAM" id="SSF52540">
    <property type="entry name" value="P-loop containing nucleoside triphosphate hydrolases"/>
    <property type="match status" value="1"/>
</dbReference>
<sequence>MAERQLEMAEPMCLIDSTTDNNLHVNQEALNILSSIRQPVVVVSIVGMYRTGKSYLMNRLAGMRKGFSLGSTIQSETKGIWIWCVPHPEKKGHTLVLLDTEGLGDVEKGDQTHDTWIFALAVLLSSTFVYNSMGTINNEAIMSLQYPSNMMQNSSTGFKRTLDRFAFAERIKEEYGKKCHENETLSLKHCTAVLQQLWHNLDHESYMRPGGYSDYRVQAEHALETYLKDKKELGSSILMADRSLTERQKQLEEEKAGAEMERFKADVAKKEQEELAKRLEDTEKAHRENEQQLMEKMAKERQAILDENQRMLEQRLQLFNTLNLTWHSNKQLSGQVFNH</sequence>
<dbReference type="PROSITE" id="PS51715">
    <property type="entry name" value="G_GB1_RHD3"/>
    <property type="match status" value="1"/>
</dbReference>
<evidence type="ECO:0000256" key="2">
    <source>
        <dbReference type="ARBA" id="ARBA00022801"/>
    </source>
</evidence>
<dbReference type="InterPro" id="IPR036543">
    <property type="entry name" value="Guanylate-bd_C_sf"/>
</dbReference>
<reference evidence="7 8" key="1">
    <citation type="submission" date="2015-08" db="EMBL/GenBank/DDBJ databases">
        <title>The genome of the Asian arowana (Scleropages formosus).</title>
        <authorList>
            <person name="Tan M.H."/>
            <person name="Gan H.M."/>
            <person name="Croft L.J."/>
            <person name="Austin C.M."/>
        </authorList>
    </citation>
    <scope>NUCLEOTIDE SEQUENCE [LARGE SCALE GENOMIC DNA]</scope>
    <source>
        <strain evidence="7">Aro1</strain>
    </source>
</reference>